<sequence>VYVNMNEIQIFDTNSLTWYNVTASGDHIGMRAFHSAVLIRNSKILIFGGSTTNFAIIANPELAILDTNIYPFKWAALY</sequence>
<evidence type="ECO:0000313" key="2">
    <source>
        <dbReference type="Proteomes" id="UP000789920"/>
    </source>
</evidence>
<protein>
    <submittedName>
        <fullName evidence="1">9976_t:CDS:1</fullName>
    </submittedName>
</protein>
<name>A0ACA9SUU3_9GLOM</name>
<keyword evidence="2" id="KW-1185">Reference proteome</keyword>
<accession>A0ACA9SUU3</accession>
<feature type="non-terminal residue" evidence="1">
    <location>
        <position position="1"/>
    </location>
</feature>
<comment type="caution">
    <text evidence="1">The sequence shown here is derived from an EMBL/GenBank/DDBJ whole genome shotgun (WGS) entry which is preliminary data.</text>
</comment>
<gene>
    <name evidence="1" type="ORF">RPERSI_LOCUS35553</name>
</gene>
<evidence type="ECO:0000313" key="1">
    <source>
        <dbReference type="EMBL" id="CAG8849355.1"/>
    </source>
</evidence>
<organism evidence="1 2">
    <name type="scientific">Racocetra persica</name>
    <dbReference type="NCBI Taxonomy" id="160502"/>
    <lineage>
        <taxon>Eukaryota</taxon>
        <taxon>Fungi</taxon>
        <taxon>Fungi incertae sedis</taxon>
        <taxon>Mucoromycota</taxon>
        <taxon>Glomeromycotina</taxon>
        <taxon>Glomeromycetes</taxon>
        <taxon>Diversisporales</taxon>
        <taxon>Gigasporaceae</taxon>
        <taxon>Racocetra</taxon>
    </lineage>
</organism>
<dbReference type="EMBL" id="CAJVQC010165054">
    <property type="protein sequence ID" value="CAG8849355.1"/>
    <property type="molecule type" value="Genomic_DNA"/>
</dbReference>
<reference evidence="1" key="1">
    <citation type="submission" date="2021-06" db="EMBL/GenBank/DDBJ databases">
        <authorList>
            <person name="Kallberg Y."/>
            <person name="Tangrot J."/>
            <person name="Rosling A."/>
        </authorList>
    </citation>
    <scope>NUCLEOTIDE SEQUENCE</scope>
    <source>
        <strain evidence="1">MA461A</strain>
    </source>
</reference>
<feature type="non-terminal residue" evidence="1">
    <location>
        <position position="78"/>
    </location>
</feature>
<dbReference type="Proteomes" id="UP000789920">
    <property type="component" value="Unassembled WGS sequence"/>
</dbReference>
<proteinExistence type="predicted"/>